<comment type="cofactor">
    <cofactor evidence="6">
        <name>Zn(2+)</name>
        <dbReference type="ChEBI" id="CHEBI:29105"/>
    </cofactor>
    <text evidence="6">Binds 1 zinc ion per subunit.</text>
</comment>
<feature type="active site" evidence="6">
    <location>
        <position position="195"/>
    </location>
</feature>
<comment type="caution">
    <text evidence="9">The sequence shown here is derived from an EMBL/GenBank/DDBJ whole genome shotgun (WGS) entry which is preliminary data.</text>
</comment>
<feature type="binding site" evidence="6">
    <location>
        <position position="194"/>
    </location>
    <ligand>
        <name>Zn(2+)</name>
        <dbReference type="ChEBI" id="CHEBI:29105"/>
        <note>catalytic</note>
    </ligand>
</feature>
<proteinExistence type="predicted"/>
<dbReference type="PANTHER" id="PTHR10127:SF780">
    <property type="entry name" value="METALLOENDOPEPTIDASE"/>
    <property type="match status" value="1"/>
</dbReference>
<dbReference type="GO" id="GO:0004222">
    <property type="term" value="F:metalloendopeptidase activity"/>
    <property type="evidence" value="ECO:0007669"/>
    <property type="project" value="UniProtKB-UniRule"/>
</dbReference>
<dbReference type="PROSITE" id="PS51864">
    <property type="entry name" value="ASTACIN"/>
    <property type="match status" value="1"/>
</dbReference>
<protein>
    <recommendedName>
        <fullName evidence="8">Peptidase M12A domain-containing protein</fullName>
    </recommendedName>
</protein>
<dbReference type="InterPro" id="IPR001506">
    <property type="entry name" value="Peptidase_M12A"/>
</dbReference>
<feature type="binding site" evidence="6">
    <location>
        <position position="204"/>
    </location>
    <ligand>
        <name>Zn(2+)</name>
        <dbReference type="ChEBI" id="CHEBI:29105"/>
        <note>catalytic</note>
    </ligand>
</feature>
<dbReference type="Pfam" id="PF01400">
    <property type="entry name" value="Astacin"/>
    <property type="match status" value="1"/>
</dbReference>
<dbReference type="Gene3D" id="3.40.390.10">
    <property type="entry name" value="Collagenase (Catalytic Domain)"/>
    <property type="match status" value="1"/>
</dbReference>
<comment type="caution">
    <text evidence="6">Lacks conserved residue(s) required for the propagation of feature annotation.</text>
</comment>
<dbReference type="Proteomes" id="UP000315439">
    <property type="component" value="Unassembled WGS sequence"/>
</dbReference>
<dbReference type="GO" id="GO:0008270">
    <property type="term" value="F:zinc ion binding"/>
    <property type="evidence" value="ECO:0007669"/>
    <property type="project" value="UniProtKB-UniRule"/>
</dbReference>
<accession>A0A545UIN4</accession>
<dbReference type="InterPro" id="IPR034035">
    <property type="entry name" value="Astacin-like_dom"/>
</dbReference>
<dbReference type="PANTHER" id="PTHR10127">
    <property type="entry name" value="DISCOIDIN, CUB, EGF, LAMININ , AND ZINC METALLOPROTEASE DOMAIN CONTAINING"/>
    <property type="match status" value="1"/>
</dbReference>
<keyword evidence="10" id="KW-1185">Reference proteome</keyword>
<dbReference type="InterPro" id="IPR006026">
    <property type="entry name" value="Peptidase_Metallo"/>
</dbReference>
<keyword evidence="3 6" id="KW-0378">Hydrolase</keyword>
<dbReference type="CDD" id="cd04280">
    <property type="entry name" value="ZnMc_astacin_like"/>
    <property type="match status" value="1"/>
</dbReference>
<dbReference type="EMBL" id="VIKS01000001">
    <property type="protein sequence ID" value="TQV89334.1"/>
    <property type="molecule type" value="Genomic_DNA"/>
</dbReference>
<gene>
    <name evidence="9" type="ORF">FLL46_00170</name>
</gene>
<evidence type="ECO:0000256" key="2">
    <source>
        <dbReference type="ARBA" id="ARBA00022723"/>
    </source>
</evidence>
<keyword evidence="7" id="KW-0732">Signal</keyword>
<organism evidence="9 10">
    <name type="scientific">Aliikangiella coralliicola</name>
    <dbReference type="NCBI Taxonomy" id="2592383"/>
    <lineage>
        <taxon>Bacteria</taxon>
        <taxon>Pseudomonadati</taxon>
        <taxon>Pseudomonadota</taxon>
        <taxon>Gammaproteobacteria</taxon>
        <taxon>Oceanospirillales</taxon>
        <taxon>Pleioneaceae</taxon>
        <taxon>Aliikangiella</taxon>
    </lineage>
</organism>
<evidence type="ECO:0000256" key="6">
    <source>
        <dbReference type="PROSITE-ProRule" id="PRU01211"/>
    </source>
</evidence>
<evidence type="ECO:0000256" key="1">
    <source>
        <dbReference type="ARBA" id="ARBA00022670"/>
    </source>
</evidence>
<feature type="chain" id="PRO_5022146972" description="Peptidase M12A domain-containing protein" evidence="7">
    <location>
        <begin position="23"/>
        <end position="397"/>
    </location>
</feature>
<evidence type="ECO:0000256" key="4">
    <source>
        <dbReference type="ARBA" id="ARBA00022833"/>
    </source>
</evidence>
<evidence type="ECO:0000256" key="3">
    <source>
        <dbReference type="ARBA" id="ARBA00022801"/>
    </source>
</evidence>
<evidence type="ECO:0000313" key="10">
    <source>
        <dbReference type="Proteomes" id="UP000315439"/>
    </source>
</evidence>
<feature type="domain" description="Peptidase M12A" evidence="8">
    <location>
        <begin position="103"/>
        <end position="298"/>
    </location>
</feature>
<feature type="binding site" evidence="6">
    <location>
        <position position="198"/>
    </location>
    <ligand>
        <name>Zn(2+)</name>
        <dbReference type="ChEBI" id="CHEBI:29105"/>
        <note>catalytic</note>
    </ligand>
</feature>
<dbReference type="SUPFAM" id="SSF89260">
    <property type="entry name" value="Collagen-binding domain"/>
    <property type="match status" value="1"/>
</dbReference>
<sequence length="397" mass="43292">MLKKIKYVLCGFCLVAVQLTFADTLSKKTLSQNDDIWGYSSVGREVIDIVTDTGEVIKAVDVNGLAYSGDMILGKTDELRQYGLRVVTGKEAPTESDRFGTRAAIRYPSSGYKWTNGVVPYVFASSLGSRGRSAMQYAINHWNSKTNINLVPRSNQRDYIVIQGGGGCSSWVGRQGGRQVVTLAEGCGNGAAVHEIGHAVGFFHEQTRSDRDNYVTIYWNNIQSGMEYNFQKMSSSDGRTHGQYDYYSIMHYRTTAFGINNAITIWPKQSGVDTNYMGNGSVLSGGDIAAAAAIYGGNGGGGETYTGSLSGTNDSDVQPNGNWFQYGGGTLRATLSGPSNADFDLKLYRWNGSWVEVAKSESPTSNESINYNASSGYYYFKVYSYSGSGSYTFTLNR</sequence>
<keyword evidence="5 6" id="KW-0482">Metalloprotease</keyword>
<dbReference type="RefSeq" id="WP_142891398.1">
    <property type="nucleotide sequence ID" value="NZ_ML660160.1"/>
</dbReference>
<keyword evidence="2 6" id="KW-0479">Metal-binding</keyword>
<evidence type="ECO:0000259" key="8">
    <source>
        <dbReference type="PROSITE" id="PS51864"/>
    </source>
</evidence>
<dbReference type="InterPro" id="IPR024079">
    <property type="entry name" value="MetalloPept_cat_dom_sf"/>
</dbReference>
<dbReference type="Gene3D" id="2.60.120.380">
    <property type="match status" value="1"/>
</dbReference>
<reference evidence="9 10" key="1">
    <citation type="submission" date="2019-07" db="EMBL/GenBank/DDBJ databases">
        <title>Draft genome for Aliikangiella sp. M105.</title>
        <authorList>
            <person name="Wang G."/>
        </authorList>
    </citation>
    <scope>NUCLEOTIDE SEQUENCE [LARGE SCALE GENOMIC DNA]</scope>
    <source>
        <strain evidence="9 10">M105</strain>
    </source>
</reference>
<dbReference type="PRINTS" id="PR00480">
    <property type="entry name" value="ASTACIN"/>
</dbReference>
<dbReference type="GO" id="GO:0006508">
    <property type="term" value="P:proteolysis"/>
    <property type="evidence" value="ECO:0007669"/>
    <property type="project" value="UniProtKB-KW"/>
</dbReference>
<evidence type="ECO:0000313" key="9">
    <source>
        <dbReference type="EMBL" id="TQV89334.1"/>
    </source>
</evidence>
<feature type="signal peptide" evidence="7">
    <location>
        <begin position="1"/>
        <end position="22"/>
    </location>
</feature>
<keyword evidence="1 6" id="KW-0645">Protease</keyword>
<dbReference type="SMART" id="SM00235">
    <property type="entry name" value="ZnMc"/>
    <property type="match status" value="1"/>
</dbReference>
<evidence type="ECO:0000256" key="5">
    <source>
        <dbReference type="ARBA" id="ARBA00023049"/>
    </source>
</evidence>
<dbReference type="SUPFAM" id="SSF55486">
    <property type="entry name" value="Metalloproteases ('zincins'), catalytic domain"/>
    <property type="match status" value="1"/>
</dbReference>
<evidence type="ECO:0000256" key="7">
    <source>
        <dbReference type="SAM" id="SignalP"/>
    </source>
</evidence>
<dbReference type="OrthoDB" id="6188067at2"/>
<dbReference type="AlphaFoldDB" id="A0A545UIN4"/>
<name>A0A545UIN4_9GAMM</name>
<keyword evidence="4 6" id="KW-0862">Zinc</keyword>